<evidence type="ECO:0000256" key="5">
    <source>
        <dbReference type="ARBA" id="ARBA00022660"/>
    </source>
</evidence>
<feature type="transmembrane region" description="Helical" evidence="18">
    <location>
        <begin position="92"/>
        <end position="111"/>
    </location>
</feature>
<dbReference type="InterPro" id="IPR036257">
    <property type="entry name" value="Cyt_c_oxidase_su2_TM_sf"/>
</dbReference>
<keyword evidence="9 16" id="KW-0249">Electron transport</keyword>
<comment type="similarity">
    <text evidence="2 16">Belongs to the cytochrome c oxidase subunit 2 family.</text>
</comment>
<evidence type="ECO:0000256" key="11">
    <source>
        <dbReference type="ARBA" id="ARBA00023004"/>
    </source>
</evidence>
<keyword evidence="6 16" id="KW-0812">Transmembrane</keyword>
<dbReference type="PRINTS" id="PR00605">
    <property type="entry name" value="CYTCHROMECIC"/>
</dbReference>
<evidence type="ECO:0000256" key="8">
    <source>
        <dbReference type="ARBA" id="ARBA00022967"/>
    </source>
</evidence>
<dbReference type="Pfam" id="PF02790">
    <property type="entry name" value="COX2_TM"/>
    <property type="match status" value="1"/>
</dbReference>
<evidence type="ECO:0000256" key="18">
    <source>
        <dbReference type="SAM" id="Phobius"/>
    </source>
</evidence>
<feature type="domain" description="Cytochrome c" evidence="20">
    <location>
        <begin position="247"/>
        <end position="342"/>
    </location>
</feature>
<keyword evidence="4 15" id="KW-0349">Heme</keyword>
<dbReference type="SUPFAM" id="SSF49503">
    <property type="entry name" value="Cupredoxins"/>
    <property type="match status" value="1"/>
</dbReference>
<dbReference type="PROSITE" id="PS51007">
    <property type="entry name" value="CYTC"/>
    <property type="match status" value="1"/>
</dbReference>
<dbReference type="InterPro" id="IPR001505">
    <property type="entry name" value="Copper_CuA"/>
</dbReference>
<dbReference type="InterPro" id="IPR011759">
    <property type="entry name" value="Cyt_c_oxidase_su2_TM_dom"/>
</dbReference>
<evidence type="ECO:0000259" key="19">
    <source>
        <dbReference type="PROSITE" id="PS50857"/>
    </source>
</evidence>
<comment type="catalytic activity">
    <reaction evidence="17">
        <text>4 Fe(II)-[cytochrome c] + O2 + 8 H(+)(in) = 4 Fe(III)-[cytochrome c] + 2 H2O + 4 H(+)(out)</text>
        <dbReference type="Rhea" id="RHEA:11436"/>
        <dbReference type="Rhea" id="RHEA-COMP:10350"/>
        <dbReference type="Rhea" id="RHEA-COMP:14399"/>
        <dbReference type="ChEBI" id="CHEBI:15377"/>
        <dbReference type="ChEBI" id="CHEBI:15378"/>
        <dbReference type="ChEBI" id="CHEBI:15379"/>
        <dbReference type="ChEBI" id="CHEBI:29033"/>
        <dbReference type="ChEBI" id="CHEBI:29034"/>
        <dbReference type="EC" id="7.1.1.9"/>
    </reaction>
</comment>
<dbReference type="InterPro" id="IPR045187">
    <property type="entry name" value="CcO_II"/>
</dbReference>
<dbReference type="PROSITE" id="PS00078">
    <property type="entry name" value="COX2"/>
    <property type="match status" value="1"/>
</dbReference>
<comment type="subcellular location">
    <subcellularLocation>
        <location evidence="16">Cell membrane</location>
        <topology evidence="16">Multi-pass membrane protein</topology>
    </subcellularLocation>
    <subcellularLocation>
        <location evidence="1">Membrane</location>
        <topology evidence="1">Multi-pass membrane protein</topology>
    </subcellularLocation>
</comment>
<dbReference type="InterPro" id="IPR036909">
    <property type="entry name" value="Cyt_c-like_dom_sf"/>
</dbReference>
<dbReference type="Gene3D" id="2.60.40.420">
    <property type="entry name" value="Cupredoxins - blue copper proteins"/>
    <property type="match status" value="1"/>
</dbReference>
<keyword evidence="5 16" id="KW-0679">Respiratory chain</keyword>
<dbReference type="PROSITE" id="PS50857">
    <property type="entry name" value="COX2_CUA"/>
    <property type="match status" value="1"/>
</dbReference>
<dbReference type="Pfam" id="PF00034">
    <property type="entry name" value="Cytochrom_C"/>
    <property type="match status" value="1"/>
</dbReference>
<dbReference type="GO" id="GO:0016491">
    <property type="term" value="F:oxidoreductase activity"/>
    <property type="evidence" value="ECO:0007669"/>
    <property type="project" value="InterPro"/>
</dbReference>
<evidence type="ECO:0000256" key="7">
    <source>
        <dbReference type="ARBA" id="ARBA00022723"/>
    </source>
</evidence>
<keyword evidence="12 17" id="KW-0186">Copper</keyword>
<gene>
    <name evidence="21" type="primary">coxB</name>
    <name evidence="21" type="ORF">OV079_47200</name>
</gene>
<evidence type="ECO:0000313" key="21">
    <source>
        <dbReference type="EMBL" id="MCY1012998.1"/>
    </source>
</evidence>
<dbReference type="NCBIfam" id="TIGR02866">
    <property type="entry name" value="CoxB"/>
    <property type="match status" value="1"/>
</dbReference>
<evidence type="ECO:0000313" key="22">
    <source>
        <dbReference type="Proteomes" id="UP001150924"/>
    </source>
</evidence>
<dbReference type="GO" id="GO:0005506">
    <property type="term" value="F:iron ion binding"/>
    <property type="evidence" value="ECO:0007669"/>
    <property type="project" value="InterPro"/>
</dbReference>
<evidence type="ECO:0000256" key="15">
    <source>
        <dbReference type="PROSITE-ProRule" id="PRU00433"/>
    </source>
</evidence>
<feature type="transmembrane region" description="Helical" evidence="18">
    <location>
        <begin position="49"/>
        <end position="71"/>
    </location>
</feature>
<dbReference type="CDD" id="cd13915">
    <property type="entry name" value="CuRO_HCO_II_like_2"/>
    <property type="match status" value="1"/>
</dbReference>
<keyword evidence="10 18" id="KW-1133">Transmembrane helix</keyword>
<dbReference type="GO" id="GO:0042773">
    <property type="term" value="P:ATP synthesis coupled electron transport"/>
    <property type="evidence" value="ECO:0007669"/>
    <property type="project" value="TreeGrafter"/>
</dbReference>
<keyword evidence="11 15" id="KW-0408">Iron</keyword>
<dbReference type="InterPro" id="IPR008168">
    <property type="entry name" value="Cyt_C_IC"/>
</dbReference>
<name>A0A9X3EZ21_9BACT</name>
<evidence type="ECO:0000256" key="14">
    <source>
        <dbReference type="ARBA" id="ARBA00024688"/>
    </source>
</evidence>
<sequence>MLFSLLIAPAAAEAALPPSNPGTPPMSDSPWSLLPAASANAEALDTLYIFFWVLCGIAFVGMIGVQAYFMWKYKKPAHGHAKTSPLTHNGKLEFIWSAIPTFFFVILFAWGEIEYMKQVTPPPDAMDVRVTGQKWSWTIEYPEVKGCSLTNDLYVPVGKPMRLTMTSVDVIHSFYLPAFRLKKDVVPGRYTVLWFEATKPGLYPLMCTEYCGDEHSSMVGRVHVVPQEEYDAVLAKACELKQGDAESAEDFGARVVTRGGCASCHTTDGTVKTGPSFKGLFGKSETLADGSTVTVDENYIRESILEPNAKIVSGFSLQMPSFAGRFDDKQIAALIAYIKAQK</sequence>
<evidence type="ECO:0000256" key="10">
    <source>
        <dbReference type="ARBA" id="ARBA00022989"/>
    </source>
</evidence>
<accession>A0A9X3EZ21</accession>
<feature type="domain" description="Cytochrome oxidase subunit II copper A binding" evidence="19">
    <location>
        <begin position="123"/>
        <end position="236"/>
    </location>
</feature>
<organism evidence="21 22">
    <name type="scientific">Nannocystis pusilla</name>
    <dbReference type="NCBI Taxonomy" id="889268"/>
    <lineage>
        <taxon>Bacteria</taxon>
        <taxon>Pseudomonadati</taxon>
        <taxon>Myxococcota</taxon>
        <taxon>Polyangia</taxon>
        <taxon>Nannocystales</taxon>
        <taxon>Nannocystaceae</taxon>
        <taxon>Nannocystis</taxon>
    </lineage>
</organism>
<comment type="function">
    <text evidence="14 17">Subunits I and II form the functional core of the enzyme complex. Electrons originating in cytochrome c are transferred via heme a and Cu(A) to the binuclear center formed by heme a3 and Cu(B).</text>
</comment>
<keyword evidence="22" id="KW-1185">Reference proteome</keyword>
<dbReference type="GO" id="GO:0004129">
    <property type="term" value="F:cytochrome-c oxidase activity"/>
    <property type="evidence" value="ECO:0007669"/>
    <property type="project" value="UniProtKB-EC"/>
</dbReference>
<dbReference type="Proteomes" id="UP001150924">
    <property type="component" value="Unassembled WGS sequence"/>
</dbReference>
<dbReference type="InterPro" id="IPR008972">
    <property type="entry name" value="Cupredoxin"/>
</dbReference>
<dbReference type="Gene3D" id="1.10.760.10">
    <property type="entry name" value="Cytochrome c-like domain"/>
    <property type="match status" value="1"/>
</dbReference>
<evidence type="ECO:0000256" key="6">
    <source>
        <dbReference type="ARBA" id="ARBA00022692"/>
    </source>
</evidence>
<evidence type="ECO:0000256" key="12">
    <source>
        <dbReference type="ARBA" id="ARBA00023008"/>
    </source>
</evidence>
<dbReference type="GO" id="GO:0005507">
    <property type="term" value="F:copper ion binding"/>
    <property type="evidence" value="ECO:0007669"/>
    <property type="project" value="InterPro"/>
</dbReference>
<keyword evidence="13 18" id="KW-0472">Membrane</keyword>
<protein>
    <recommendedName>
        <fullName evidence="17">Cytochrome c oxidase subunit 2</fullName>
        <ecNumber evidence="17">7.1.1.9</ecNumber>
    </recommendedName>
</protein>
<evidence type="ECO:0000256" key="4">
    <source>
        <dbReference type="ARBA" id="ARBA00022617"/>
    </source>
</evidence>
<dbReference type="SUPFAM" id="SSF46626">
    <property type="entry name" value="Cytochrome c"/>
    <property type="match status" value="1"/>
</dbReference>
<evidence type="ECO:0000256" key="9">
    <source>
        <dbReference type="ARBA" id="ARBA00022982"/>
    </source>
</evidence>
<evidence type="ECO:0000256" key="2">
    <source>
        <dbReference type="ARBA" id="ARBA00007866"/>
    </source>
</evidence>
<dbReference type="EC" id="7.1.1.9" evidence="17"/>
<evidence type="ECO:0000256" key="1">
    <source>
        <dbReference type="ARBA" id="ARBA00004141"/>
    </source>
</evidence>
<dbReference type="RefSeq" id="WP_267776624.1">
    <property type="nucleotide sequence ID" value="NZ_JAPNKE010000002.1"/>
</dbReference>
<dbReference type="SUPFAM" id="SSF81464">
    <property type="entry name" value="Cytochrome c oxidase subunit II-like, transmembrane region"/>
    <property type="match status" value="1"/>
</dbReference>
<comment type="caution">
    <text evidence="21">The sequence shown here is derived from an EMBL/GenBank/DDBJ whole genome shotgun (WGS) entry which is preliminary data.</text>
</comment>
<dbReference type="GO" id="GO:0020037">
    <property type="term" value="F:heme binding"/>
    <property type="evidence" value="ECO:0007669"/>
    <property type="project" value="InterPro"/>
</dbReference>
<evidence type="ECO:0000256" key="13">
    <source>
        <dbReference type="ARBA" id="ARBA00023136"/>
    </source>
</evidence>
<dbReference type="Pfam" id="PF00116">
    <property type="entry name" value="COX2"/>
    <property type="match status" value="1"/>
</dbReference>
<proteinExistence type="inferred from homology"/>
<keyword evidence="8" id="KW-1278">Translocase</keyword>
<reference evidence="21" key="1">
    <citation type="submission" date="2022-11" db="EMBL/GenBank/DDBJ databases">
        <title>Minimal conservation of predation-associated metabolite biosynthetic gene clusters underscores biosynthetic potential of Myxococcota including descriptions for ten novel species: Archangium lansinium sp. nov., Myxococcus landrumus sp. nov., Nannocystis bai.</title>
        <authorList>
            <person name="Ahearne A."/>
            <person name="Stevens C."/>
            <person name="Phillips K."/>
        </authorList>
    </citation>
    <scope>NUCLEOTIDE SEQUENCE</scope>
    <source>
        <strain evidence="21">Na p29</strain>
    </source>
</reference>
<dbReference type="InterPro" id="IPR002429">
    <property type="entry name" value="CcO_II-like_C"/>
</dbReference>
<evidence type="ECO:0000256" key="17">
    <source>
        <dbReference type="RuleBase" id="RU004024"/>
    </source>
</evidence>
<dbReference type="PANTHER" id="PTHR22888:SF9">
    <property type="entry name" value="CYTOCHROME C OXIDASE SUBUNIT 2"/>
    <property type="match status" value="1"/>
</dbReference>
<dbReference type="InterPro" id="IPR014222">
    <property type="entry name" value="Cyt_c_oxidase_su2"/>
</dbReference>
<dbReference type="PANTHER" id="PTHR22888">
    <property type="entry name" value="CYTOCHROME C OXIDASE, SUBUNIT II"/>
    <property type="match status" value="1"/>
</dbReference>
<dbReference type="GO" id="GO:0005886">
    <property type="term" value="C:plasma membrane"/>
    <property type="evidence" value="ECO:0007669"/>
    <property type="project" value="UniProtKB-SubCell"/>
</dbReference>
<keyword evidence="7 15" id="KW-0479">Metal-binding</keyword>
<evidence type="ECO:0000256" key="16">
    <source>
        <dbReference type="RuleBase" id="RU000456"/>
    </source>
</evidence>
<dbReference type="EMBL" id="JAPNKE010000002">
    <property type="protein sequence ID" value="MCY1012998.1"/>
    <property type="molecule type" value="Genomic_DNA"/>
</dbReference>
<evidence type="ECO:0000259" key="20">
    <source>
        <dbReference type="PROSITE" id="PS51007"/>
    </source>
</evidence>
<comment type="cofactor">
    <cofactor evidence="17">
        <name>Cu cation</name>
        <dbReference type="ChEBI" id="CHEBI:23378"/>
    </cofactor>
    <text evidence="17">Binds a copper A center.</text>
</comment>
<evidence type="ECO:0000256" key="3">
    <source>
        <dbReference type="ARBA" id="ARBA00022448"/>
    </source>
</evidence>
<dbReference type="Gene3D" id="1.10.287.90">
    <property type="match status" value="1"/>
</dbReference>
<dbReference type="InterPro" id="IPR009056">
    <property type="entry name" value="Cyt_c-like_dom"/>
</dbReference>
<keyword evidence="3 16" id="KW-0813">Transport</keyword>
<dbReference type="AlphaFoldDB" id="A0A9X3EZ21"/>